<feature type="transmembrane region" description="Helical" evidence="1">
    <location>
        <begin position="7"/>
        <end position="25"/>
    </location>
</feature>
<evidence type="ECO:0000256" key="1">
    <source>
        <dbReference type="SAM" id="Phobius"/>
    </source>
</evidence>
<dbReference type="STRING" id="1618443.UV73_C0003G0155"/>
<comment type="caution">
    <text evidence="2">The sequence shown here is derived from an EMBL/GenBank/DDBJ whole genome shotgun (WGS) entry which is preliminary data.</text>
</comment>
<keyword evidence="1" id="KW-0472">Membrane</keyword>
<proteinExistence type="predicted"/>
<dbReference type="AlphaFoldDB" id="A0A0G1GHE7"/>
<accession>A0A0G1GHE7</accession>
<dbReference type="EMBL" id="LCFP01000003">
    <property type="protein sequence ID" value="KKS98213.1"/>
    <property type="molecule type" value="Genomic_DNA"/>
</dbReference>
<evidence type="ECO:0000313" key="2">
    <source>
        <dbReference type="EMBL" id="KKS98213.1"/>
    </source>
</evidence>
<keyword evidence="1" id="KW-0812">Transmembrane</keyword>
<dbReference type="Proteomes" id="UP000034894">
    <property type="component" value="Unassembled WGS sequence"/>
</dbReference>
<organism evidence="2 3">
    <name type="scientific">Candidatus Gottesmanbacteria bacterium GW2011_GWA2_43_14</name>
    <dbReference type="NCBI Taxonomy" id="1618443"/>
    <lineage>
        <taxon>Bacteria</taxon>
        <taxon>Candidatus Gottesmaniibacteriota</taxon>
    </lineage>
</organism>
<protein>
    <submittedName>
        <fullName evidence="2">Uncharacterized protein</fullName>
    </submittedName>
</protein>
<feature type="transmembrane region" description="Helical" evidence="1">
    <location>
        <begin position="57"/>
        <end position="74"/>
    </location>
</feature>
<reference evidence="2 3" key="1">
    <citation type="journal article" date="2015" name="Nature">
        <title>rRNA introns, odd ribosomes, and small enigmatic genomes across a large radiation of phyla.</title>
        <authorList>
            <person name="Brown C.T."/>
            <person name="Hug L.A."/>
            <person name="Thomas B.C."/>
            <person name="Sharon I."/>
            <person name="Castelle C.J."/>
            <person name="Singh A."/>
            <person name="Wilkins M.J."/>
            <person name="Williams K.H."/>
            <person name="Banfield J.F."/>
        </authorList>
    </citation>
    <scope>NUCLEOTIDE SEQUENCE [LARGE SCALE GENOMIC DNA]</scope>
</reference>
<keyword evidence="1" id="KW-1133">Transmembrane helix</keyword>
<name>A0A0G1GHE7_9BACT</name>
<dbReference type="PATRIC" id="fig|1618443.3.peg.602"/>
<evidence type="ECO:0000313" key="3">
    <source>
        <dbReference type="Proteomes" id="UP000034894"/>
    </source>
</evidence>
<gene>
    <name evidence="2" type="ORF">UV73_C0003G0155</name>
</gene>
<sequence length="99" mass="11510">MRRKISAYRKVLSVILGIILIGYLTSVPPETILNIVIFYLLILLNLIYLLSLFFARFRVILYTLLITAILLLAQFNILNFFNLLILMALAVSVEIYFRK</sequence>
<feature type="transmembrane region" description="Helical" evidence="1">
    <location>
        <begin position="31"/>
        <end position="50"/>
    </location>
</feature>